<name>X1Q5S4_9ZZZZ</name>
<dbReference type="SUPFAM" id="SSF52540">
    <property type="entry name" value="P-loop containing nucleoside triphosphate hydrolases"/>
    <property type="match status" value="1"/>
</dbReference>
<dbReference type="GO" id="GO:0005524">
    <property type="term" value="F:ATP binding"/>
    <property type="evidence" value="ECO:0007669"/>
    <property type="project" value="InterPro"/>
</dbReference>
<proteinExistence type="predicted"/>
<organism evidence="3">
    <name type="scientific">marine sediment metagenome</name>
    <dbReference type="NCBI Taxonomy" id="412755"/>
    <lineage>
        <taxon>unclassified sequences</taxon>
        <taxon>metagenomes</taxon>
        <taxon>ecological metagenomes</taxon>
    </lineage>
</organism>
<dbReference type="InterPro" id="IPR025158">
    <property type="entry name" value="Mg_chelat-rel_C"/>
</dbReference>
<gene>
    <name evidence="3" type="ORF">S06H3_57822</name>
</gene>
<dbReference type="PANTHER" id="PTHR32039">
    <property type="entry name" value="MAGNESIUM-CHELATASE SUBUNIT CHLI"/>
    <property type="match status" value="1"/>
</dbReference>
<protein>
    <recommendedName>
        <fullName evidence="4">Magnesium chelatase ChlI-like catalytic domain-containing protein</fullName>
    </recommendedName>
</protein>
<dbReference type="Pfam" id="PF13335">
    <property type="entry name" value="Mg_chelatase_C"/>
    <property type="match status" value="1"/>
</dbReference>
<dbReference type="AlphaFoldDB" id="X1Q5S4"/>
<dbReference type="InterPro" id="IPR027417">
    <property type="entry name" value="P-loop_NTPase"/>
</dbReference>
<comment type="caution">
    <text evidence="3">The sequence shown here is derived from an EMBL/GenBank/DDBJ whole genome shotgun (WGS) entry which is preliminary data.</text>
</comment>
<dbReference type="InterPro" id="IPR045006">
    <property type="entry name" value="CHLI-like"/>
</dbReference>
<evidence type="ECO:0000259" key="2">
    <source>
        <dbReference type="Pfam" id="PF13335"/>
    </source>
</evidence>
<dbReference type="EMBL" id="BARV01037369">
    <property type="protein sequence ID" value="GAI50091.1"/>
    <property type="molecule type" value="Genomic_DNA"/>
</dbReference>
<feature type="non-terminal residue" evidence="3">
    <location>
        <position position="1"/>
    </location>
</feature>
<evidence type="ECO:0008006" key="4">
    <source>
        <dbReference type="Google" id="ProtNLM"/>
    </source>
</evidence>
<sequence>LPTILPSMSFQEIIDVTQIYSASGLLKKEGAIGERPFRAPHHTISSAGLIGGGIIPKAGEVTLAHHGVLFLDEFPEFRKRILEGLRQPLEDGKVTISRASMAVTYPSSFMLVAAMNPCEDTFYGLAASDFECTERQRVQYYSKISGPLLDRIDIQVEVPKVEFRDIISKFEGETSAEIRRRVICARNRQLQRFKGKKIYCNAHMGSKELKSFCQIDKEG</sequence>
<reference evidence="3" key="1">
    <citation type="journal article" date="2014" name="Front. Microbiol.">
        <title>High frequency of phylogenetically diverse reductive dehalogenase-homologous genes in deep subseafloor sedimentary metagenomes.</title>
        <authorList>
            <person name="Kawai M."/>
            <person name="Futagami T."/>
            <person name="Toyoda A."/>
            <person name="Takaki Y."/>
            <person name="Nishi S."/>
            <person name="Hori S."/>
            <person name="Arai W."/>
            <person name="Tsubouchi T."/>
            <person name="Morono Y."/>
            <person name="Uchiyama I."/>
            <person name="Ito T."/>
            <person name="Fujiyama A."/>
            <person name="Inagaki F."/>
            <person name="Takami H."/>
        </authorList>
    </citation>
    <scope>NUCLEOTIDE SEQUENCE</scope>
    <source>
        <strain evidence="3">Expedition CK06-06</strain>
    </source>
</reference>
<dbReference type="PANTHER" id="PTHR32039:SF7">
    <property type="entry name" value="COMPETENCE PROTEIN COMM"/>
    <property type="match status" value="1"/>
</dbReference>
<feature type="domain" description="Mg chelatase-related protein C-terminal" evidence="2">
    <location>
        <begin position="172"/>
        <end position="218"/>
    </location>
</feature>
<dbReference type="Gene3D" id="3.40.50.300">
    <property type="entry name" value="P-loop containing nucleotide triphosphate hydrolases"/>
    <property type="match status" value="1"/>
</dbReference>
<evidence type="ECO:0000313" key="3">
    <source>
        <dbReference type="EMBL" id="GAI50091.1"/>
    </source>
</evidence>
<dbReference type="Pfam" id="PF01078">
    <property type="entry name" value="Mg_chelatase"/>
    <property type="match status" value="1"/>
</dbReference>
<feature type="domain" description="Magnesium chelatase ChlI-like catalytic" evidence="1">
    <location>
        <begin position="1"/>
        <end position="164"/>
    </location>
</feature>
<accession>X1Q5S4</accession>
<evidence type="ECO:0000259" key="1">
    <source>
        <dbReference type="Pfam" id="PF01078"/>
    </source>
</evidence>
<feature type="non-terminal residue" evidence="3">
    <location>
        <position position="219"/>
    </location>
</feature>
<dbReference type="InterPro" id="IPR000523">
    <property type="entry name" value="Mg_chelatse_chII-like_cat_dom"/>
</dbReference>